<sequence length="70" mass="7383">MKVKIRASDALVTTPGDSPERQGIAGRFRYCGSCRSSGYCGCFRYCEAPALSGVDDAFACSSVSLLLPAL</sequence>
<accession>A0A6J5C728</accession>
<gene>
    <name evidence="1" type="ORF">LMG27174_05603</name>
</gene>
<organism evidence="1 2">
    <name type="scientific">Paraburkholderia rhynchosiae</name>
    <dbReference type="NCBI Taxonomy" id="487049"/>
    <lineage>
        <taxon>Bacteria</taxon>
        <taxon>Pseudomonadati</taxon>
        <taxon>Pseudomonadota</taxon>
        <taxon>Betaproteobacteria</taxon>
        <taxon>Burkholderiales</taxon>
        <taxon>Burkholderiaceae</taxon>
        <taxon>Paraburkholderia</taxon>
    </lineage>
</organism>
<name>A0A6J5C728_9BURK</name>
<dbReference type="Proteomes" id="UP000494205">
    <property type="component" value="Unassembled WGS sequence"/>
</dbReference>
<evidence type="ECO:0000313" key="2">
    <source>
        <dbReference type="Proteomes" id="UP000494205"/>
    </source>
</evidence>
<reference evidence="1 2" key="1">
    <citation type="submission" date="2020-04" db="EMBL/GenBank/DDBJ databases">
        <authorList>
            <person name="De Canck E."/>
        </authorList>
    </citation>
    <scope>NUCLEOTIDE SEQUENCE [LARGE SCALE GENOMIC DNA]</scope>
    <source>
        <strain evidence="1 2">LMG 27174</strain>
    </source>
</reference>
<dbReference type="AlphaFoldDB" id="A0A6J5C728"/>
<dbReference type="EMBL" id="CADIJZ010000025">
    <property type="protein sequence ID" value="CAB3728754.1"/>
    <property type="molecule type" value="Genomic_DNA"/>
</dbReference>
<protein>
    <submittedName>
        <fullName evidence="1">Uncharacterized protein</fullName>
    </submittedName>
</protein>
<proteinExistence type="predicted"/>
<evidence type="ECO:0000313" key="1">
    <source>
        <dbReference type="EMBL" id="CAB3728754.1"/>
    </source>
</evidence>